<dbReference type="PANTHER" id="PTHR46696:SF1">
    <property type="entry name" value="CYTOCHROME P450 YJIB-RELATED"/>
    <property type="match status" value="1"/>
</dbReference>
<name>A0A853BL81_9ACTN</name>
<dbReference type="GO" id="GO:0004497">
    <property type="term" value="F:monooxygenase activity"/>
    <property type="evidence" value="ECO:0007669"/>
    <property type="project" value="InterPro"/>
</dbReference>
<feature type="region of interest" description="Disordered" evidence="2">
    <location>
        <begin position="415"/>
        <end position="461"/>
    </location>
</feature>
<dbReference type="AlphaFoldDB" id="A0A853BL81"/>
<evidence type="ECO:0000256" key="2">
    <source>
        <dbReference type="SAM" id="MobiDB-lite"/>
    </source>
</evidence>
<gene>
    <name evidence="3" type="ORF">HNR12_001598</name>
</gene>
<evidence type="ECO:0000256" key="1">
    <source>
        <dbReference type="ARBA" id="ARBA00010617"/>
    </source>
</evidence>
<comment type="caution">
    <text evidence="3">The sequence shown here is derived from an EMBL/GenBank/DDBJ whole genome shotgun (WGS) entry which is preliminary data.</text>
</comment>
<dbReference type="Proteomes" id="UP000575985">
    <property type="component" value="Unassembled WGS sequence"/>
</dbReference>
<feature type="compositionally biased region" description="Low complexity" evidence="2">
    <location>
        <begin position="428"/>
        <end position="443"/>
    </location>
</feature>
<dbReference type="EMBL" id="JACCFO010000001">
    <property type="protein sequence ID" value="NYI95321.1"/>
    <property type="molecule type" value="Genomic_DNA"/>
</dbReference>
<dbReference type="GO" id="GO:0020037">
    <property type="term" value="F:heme binding"/>
    <property type="evidence" value="ECO:0007669"/>
    <property type="project" value="InterPro"/>
</dbReference>
<dbReference type="RefSeq" id="WP_246425028.1">
    <property type="nucleotide sequence ID" value="NZ_JACCFO010000001.1"/>
</dbReference>
<organism evidence="3 4">
    <name type="scientific">Streptomonospora nanhaiensis</name>
    <dbReference type="NCBI Taxonomy" id="1323731"/>
    <lineage>
        <taxon>Bacteria</taxon>
        <taxon>Bacillati</taxon>
        <taxon>Actinomycetota</taxon>
        <taxon>Actinomycetes</taxon>
        <taxon>Streptosporangiales</taxon>
        <taxon>Nocardiopsidaceae</taxon>
        <taxon>Streptomonospora</taxon>
    </lineage>
</organism>
<dbReference type="GO" id="GO:0016705">
    <property type="term" value="F:oxidoreductase activity, acting on paired donors, with incorporation or reduction of molecular oxygen"/>
    <property type="evidence" value="ECO:0007669"/>
    <property type="project" value="InterPro"/>
</dbReference>
<evidence type="ECO:0000313" key="4">
    <source>
        <dbReference type="Proteomes" id="UP000575985"/>
    </source>
</evidence>
<dbReference type="SUPFAM" id="SSF48264">
    <property type="entry name" value="Cytochrome P450"/>
    <property type="match status" value="1"/>
</dbReference>
<dbReference type="PANTHER" id="PTHR46696">
    <property type="entry name" value="P450, PUTATIVE (EUROFUNG)-RELATED"/>
    <property type="match status" value="1"/>
</dbReference>
<dbReference type="PROSITE" id="PS00086">
    <property type="entry name" value="CYTOCHROME_P450"/>
    <property type="match status" value="1"/>
</dbReference>
<reference evidence="3 4" key="1">
    <citation type="submission" date="2020-07" db="EMBL/GenBank/DDBJ databases">
        <title>Sequencing the genomes of 1000 actinobacteria strains.</title>
        <authorList>
            <person name="Klenk H.-P."/>
        </authorList>
    </citation>
    <scope>NUCLEOTIDE SEQUENCE [LARGE SCALE GENOMIC DNA]</scope>
    <source>
        <strain evidence="3 4">DSM 45927</strain>
    </source>
</reference>
<protein>
    <submittedName>
        <fullName evidence="3">Cytochrome P450</fullName>
    </submittedName>
</protein>
<dbReference type="InterPro" id="IPR002397">
    <property type="entry name" value="Cyt_P450_B"/>
</dbReference>
<dbReference type="PRINTS" id="PR00359">
    <property type="entry name" value="BP450"/>
</dbReference>
<sequence>MSPSHSQDGPPAGCPLHDNAVPLPDFTADGVDPADYLEGLRATYGALAPVDFEAGVAAWLVLDYSALAEVLKDPHRFPRASGHWREQVEGRFHPGMAIHTLFSDRGGLNALCLDGERHRRRRAAIKWALDTLGGARVRIDAAQLADIAVDGFCAEGRADIVTDFAAVVPALMLNRWFGMTQEEFGDLVECMARQWEVDADSIQAQQRLVKHGTRVAEAKRAALKAGEIGPGHDLVAALVSAPQNLTDIEIAFDLELLIAASVDPVKNLIASTVRLLLTDRAIASEVAGARVSVSDAVDRVLWTDPPIATLPGRFPTADVVIEGRTVRAGEGLVPCYLAANRDPKLGAQTLGSGNQSYLSFGAGAHACPARGMGIGAVATAVETLRRRLPDMRLAVAADDIRPLPTVYRRGPQSLPVTFTPAPVQATANGGAPWNPSNSPSGSTPEPPTSTDRPGSSVGSAPLSRFVSRVMSLFGR</sequence>
<accession>A0A853BL81</accession>
<evidence type="ECO:0000313" key="3">
    <source>
        <dbReference type="EMBL" id="NYI95321.1"/>
    </source>
</evidence>
<dbReference type="Gene3D" id="1.10.630.10">
    <property type="entry name" value="Cytochrome P450"/>
    <property type="match status" value="1"/>
</dbReference>
<proteinExistence type="inferred from homology"/>
<comment type="similarity">
    <text evidence="1">Belongs to the cytochrome P450 family.</text>
</comment>
<dbReference type="GO" id="GO:0005506">
    <property type="term" value="F:iron ion binding"/>
    <property type="evidence" value="ECO:0007669"/>
    <property type="project" value="InterPro"/>
</dbReference>
<keyword evidence="4" id="KW-1185">Reference proteome</keyword>
<dbReference type="InterPro" id="IPR036396">
    <property type="entry name" value="Cyt_P450_sf"/>
</dbReference>
<dbReference type="InterPro" id="IPR017972">
    <property type="entry name" value="Cyt_P450_CS"/>
</dbReference>